<feature type="compositionally biased region" description="Basic and acidic residues" evidence="1">
    <location>
        <begin position="1"/>
        <end position="10"/>
    </location>
</feature>
<accession>A0A979FTJ3</accession>
<feature type="region of interest" description="Disordered" evidence="1">
    <location>
        <begin position="67"/>
        <end position="88"/>
    </location>
</feature>
<feature type="non-terminal residue" evidence="3">
    <location>
        <position position="272"/>
    </location>
</feature>
<gene>
    <name evidence="3" type="primary">LOC125178983</name>
</gene>
<feature type="compositionally biased region" description="Low complexity" evidence="1">
    <location>
        <begin position="76"/>
        <end position="88"/>
    </location>
</feature>
<feature type="region of interest" description="Disordered" evidence="1">
    <location>
        <begin position="1"/>
        <end position="42"/>
    </location>
</feature>
<name>A0A979FTJ3_HYAAZ</name>
<dbReference type="Proteomes" id="UP000694843">
    <property type="component" value="Unplaced"/>
</dbReference>
<dbReference type="OrthoDB" id="296386at2759"/>
<evidence type="ECO:0000313" key="2">
    <source>
        <dbReference type="Proteomes" id="UP000694843"/>
    </source>
</evidence>
<dbReference type="GeneID" id="125178983"/>
<proteinExistence type="predicted"/>
<evidence type="ECO:0000313" key="3">
    <source>
        <dbReference type="RefSeq" id="XP_047739927.1"/>
    </source>
</evidence>
<dbReference type="AlphaFoldDB" id="A0A979FTJ3"/>
<keyword evidence="2" id="KW-1185">Reference proteome</keyword>
<reference evidence="3" key="1">
    <citation type="submission" date="2025-08" db="UniProtKB">
        <authorList>
            <consortium name="RefSeq"/>
        </authorList>
    </citation>
    <scope>IDENTIFICATION</scope>
    <source>
        <tissue evidence="3">Whole organism</tissue>
    </source>
</reference>
<sequence length="272" mass="29264">MADDFRKSRETSLSQQKSLEHLHHGRGLGDHDDDVGFSTSYGSRDEVFVKNEECTKDLSLERSTVNVSDEIKGNESQENSASANSLENNEITELRIDSQLAATSACSSTSNASPTDVGSKVCSPPSAAAGMGCSAGGSGSCYQRDVKRKARLSLSAASRLLRRTIPQSGHLMLPRRLWMQTVPTQGCEVVIQFGAGADDAAVSWLAARLRARLPELVLTIKTTSTSSRAIYLCASVDGLVKGAEDLRLLKKTKAEYGSGRREVTSSDLSIFE</sequence>
<protein>
    <submittedName>
        <fullName evidence="3">Uncharacterized protein LOC125178983</fullName>
    </submittedName>
</protein>
<dbReference type="KEGG" id="hazt:125178983"/>
<dbReference type="RefSeq" id="XP_047739927.1">
    <property type="nucleotide sequence ID" value="XM_047883971.1"/>
</dbReference>
<evidence type="ECO:0000256" key="1">
    <source>
        <dbReference type="SAM" id="MobiDB-lite"/>
    </source>
</evidence>
<organism evidence="2 3">
    <name type="scientific">Hyalella azteca</name>
    <name type="common">Amphipod</name>
    <dbReference type="NCBI Taxonomy" id="294128"/>
    <lineage>
        <taxon>Eukaryota</taxon>
        <taxon>Metazoa</taxon>
        <taxon>Ecdysozoa</taxon>
        <taxon>Arthropoda</taxon>
        <taxon>Crustacea</taxon>
        <taxon>Multicrustacea</taxon>
        <taxon>Malacostraca</taxon>
        <taxon>Eumalacostraca</taxon>
        <taxon>Peracarida</taxon>
        <taxon>Amphipoda</taxon>
        <taxon>Senticaudata</taxon>
        <taxon>Talitrida</taxon>
        <taxon>Talitroidea</taxon>
        <taxon>Hyalellidae</taxon>
        <taxon>Hyalella</taxon>
    </lineage>
</organism>
<feature type="compositionally biased region" description="Basic and acidic residues" evidence="1">
    <location>
        <begin position="18"/>
        <end position="30"/>
    </location>
</feature>